<comment type="similarity">
    <text evidence="2">Belongs to the glycosyl hydrolase 81 family.</text>
</comment>
<dbReference type="InterPro" id="IPR040720">
    <property type="entry name" value="GH81_C"/>
</dbReference>
<evidence type="ECO:0000256" key="7">
    <source>
        <dbReference type="ARBA" id="ARBA00023316"/>
    </source>
</evidence>
<proteinExistence type="inferred from homology"/>
<evidence type="ECO:0000256" key="3">
    <source>
        <dbReference type="ARBA" id="ARBA00012780"/>
    </source>
</evidence>
<dbReference type="Proteomes" id="UP001235760">
    <property type="component" value="Unassembled WGS sequence"/>
</dbReference>
<dbReference type="PROSITE" id="PS52008">
    <property type="entry name" value="GH81"/>
    <property type="match status" value="1"/>
</dbReference>
<reference evidence="11 12" key="1">
    <citation type="submission" date="2023-08" db="EMBL/GenBank/DDBJ databases">
        <authorList>
            <person name="Roldan D.M."/>
            <person name="Menes R.J."/>
        </authorList>
    </citation>
    <scope>NUCLEOTIDE SEQUENCE [LARGE SCALE GENOMIC DNA]</scope>
    <source>
        <strain evidence="11 12">CCM 2812</strain>
    </source>
</reference>
<dbReference type="RefSeq" id="WP_305749421.1">
    <property type="nucleotide sequence ID" value="NZ_JAUZEE010000004.1"/>
</dbReference>
<evidence type="ECO:0000256" key="1">
    <source>
        <dbReference type="ARBA" id="ARBA00000382"/>
    </source>
</evidence>
<dbReference type="EC" id="3.2.1.39" evidence="3"/>
<protein>
    <recommendedName>
        <fullName evidence="3">glucan endo-1,3-beta-D-glucosidase</fullName>
        <ecNumber evidence="3">3.2.1.39</ecNumber>
    </recommendedName>
</protein>
<keyword evidence="7" id="KW-0961">Cell wall biogenesis/degradation</keyword>
<feature type="chain" id="PRO_5046077476" description="glucan endo-1,3-beta-D-glucosidase" evidence="9">
    <location>
        <begin position="25"/>
        <end position="759"/>
    </location>
</feature>
<evidence type="ECO:0000256" key="8">
    <source>
        <dbReference type="ARBA" id="ARBA00023326"/>
    </source>
</evidence>
<organism evidence="11 12">
    <name type="scientific">Leptothrix discophora</name>
    <dbReference type="NCBI Taxonomy" id="89"/>
    <lineage>
        <taxon>Bacteria</taxon>
        <taxon>Pseudomonadati</taxon>
        <taxon>Pseudomonadota</taxon>
        <taxon>Betaproteobacteria</taxon>
        <taxon>Burkholderiales</taxon>
        <taxon>Sphaerotilaceae</taxon>
        <taxon>Leptothrix</taxon>
    </lineage>
</organism>
<sequence length="759" mass="83559">MRAMNGWFLALGWLGFLSTVALPAAHGQAVKVGAATYFLAPRGGDARPPAAAHRTPDMQRRAAPTNQWYSALVFSATPEVLYAQPLSVKATPAGLEMALPLKQVVPTERRDVEIHYPHADPLLLAPVAFEPGPAQLAQASDWAIDIGMSRGTDELRYTVAHGSPFVSMQIGRGDVRVRLPAGAERIEVPDDPRILAVQAGARRYALFGPTGVRWESVGPTEWIARLPAGKGYLAAAALPDREPATLALFARHAYAFITDTRASWQVDLAQGRVTTTFTLTSRTMEGPDAGPLVSLYPHHWHDNATLDGRLGPAFNTVRGPLKLLAASTFTTRASYNGFVPFWPAVTDAQGAADLRDVMKSDLRNARRMMLEIGNGPYWQGKGLQRITKLLDVAEQQGDVAASEQLLKLLKGRVEDWFSGSSAKTYFHHDRALGTLVAYPEEYFSVVQMNDHHFHYGYWIRAMADIALRDPAWAAKDRWGGMVDLLMADIAHPVRGQADFPYLRNFDVYEGHSWASGIGLGASGNNQESSSEAVNAWAALIQWAEVTGDTALRDLGIYLYASEVQAIEHYWFDLHRLVFAPEYPHVEVSMLFGAKYAHNTWWTDEPRQIKGINLLPLTTASTYMGRDPAFVARSLATLPSDTAVFRARGKRADPPDIWQDIFAKYLALADPVAGLKAWERWGSVELGDTRSHALHWLLSLKAMGPPDLSVHADTALYAVFRRADGQRTHLAYNAGAAPITVRFTDGTSLQVLPRTLARSR</sequence>
<keyword evidence="9" id="KW-0732">Signal</keyword>
<name>A0ABT9G2Z4_LEPDI</name>
<keyword evidence="12" id="KW-1185">Reference proteome</keyword>
<dbReference type="Pfam" id="PF17652">
    <property type="entry name" value="Glyco_hydro81C"/>
    <property type="match status" value="1"/>
</dbReference>
<keyword evidence="6" id="KW-0326">Glycosidase</keyword>
<gene>
    <name evidence="11" type="ORF">Q8X39_09445</name>
</gene>
<evidence type="ECO:0000313" key="12">
    <source>
        <dbReference type="Proteomes" id="UP001235760"/>
    </source>
</evidence>
<accession>A0ABT9G2Z4</accession>
<dbReference type="GO" id="GO:0016787">
    <property type="term" value="F:hydrolase activity"/>
    <property type="evidence" value="ECO:0007669"/>
    <property type="project" value="UniProtKB-KW"/>
</dbReference>
<evidence type="ECO:0000256" key="6">
    <source>
        <dbReference type="ARBA" id="ARBA00023295"/>
    </source>
</evidence>
<dbReference type="EMBL" id="JAUZEE010000004">
    <property type="protein sequence ID" value="MDP4300861.1"/>
    <property type="molecule type" value="Genomic_DNA"/>
</dbReference>
<keyword evidence="8" id="KW-0624">Polysaccharide degradation</keyword>
<dbReference type="PANTHER" id="PTHR31983">
    <property type="entry name" value="ENDO-1,3(4)-BETA-GLUCANASE 1"/>
    <property type="match status" value="1"/>
</dbReference>
<feature type="domain" description="Glycosyl hydrolase family 81 C-terminal" evidence="10">
    <location>
        <begin position="352"/>
        <end position="678"/>
    </location>
</feature>
<evidence type="ECO:0000256" key="9">
    <source>
        <dbReference type="SAM" id="SignalP"/>
    </source>
</evidence>
<evidence type="ECO:0000256" key="5">
    <source>
        <dbReference type="ARBA" id="ARBA00023277"/>
    </source>
</evidence>
<comment type="catalytic activity">
    <reaction evidence="1">
        <text>Hydrolysis of (1-&gt;3)-beta-D-glucosidic linkages in (1-&gt;3)-beta-D-glucans.</text>
        <dbReference type="EC" id="3.2.1.39"/>
    </reaction>
</comment>
<evidence type="ECO:0000313" key="11">
    <source>
        <dbReference type="EMBL" id="MDP4300861.1"/>
    </source>
</evidence>
<comment type="caution">
    <text evidence="11">The sequence shown here is derived from an EMBL/GenBank/DDBJ whole genome shotgun (WGS) entry which is preliminary data.</text>
</comment>
<keyword evidence="4 11" id="KW-0378">Hydrolase</keyword>
<dbReference type="PANTHER" id="PTHR31983:SF0">
    <property type="entry name" value="GLUCAN ENDO-1,3-BETA-D-GLUCOSIDASE 2"/>
    <property type="match status" value="1"/>
</dbReference>
<dbReference type="InterPro" id="IPR005200">
    <property type="entry name" value="Endo-beta-glucanase"/>
</dbReference>
<evidence type="ECO:0000259" key="10">
    <source>
        <dbReference type="Pfam" id="PF17652"/>
    </source>
</evidence>
<evidence type="ECO:0000256" key="4">
    <source>
        <dbReference type="ARBA" id="ARBA00022801"/>
    </source>
</evidence>
<keyword evidence="5" id="KW-0119">Carbohydrate metabolism</keyword>
<evidence type="ECO:0000256" key="2">
    <source>
        <dbReference type="ARBA" id="ARBA00010730"/>
    </source>
</evidence>
<feature type="signal peptide" evidence="9">
    <location>
        <begin position="1"/>
        <end position="24"/>
    </location>
</feature>